<evidence type="ECO:0000313" key="2">
    <source>
        <dbReference type="Proteomes" id="UP000075578"/>
    </source>
</evidence>
<evidence type="ECO:0000313" key="1">
    <source>
        <dbReference type="EMBL" id="KYC50428.1"/>
    </source>
</evidence>
<dbReference type="SUPFAM" id="SSF52540">
    <property type="entry name" value="P-loop containing nucleoside triphosphate hydrolases"/>
    <property type="match status" value="1"/>
</dbReference>
<dbReference type="Proteomes" id="UP000075578">
    <property type="component" value="Unassembled WGS sequence"/>
</dbReference>
<name>A0A150IZV5_9EURY</name>
<dbReference type="InterPro" id="IPR027417">
    <property type="entry name" value="P-loop_NTPase"/>
</dbReference>
<accession>A0A150IZV5</accession>
<reference evidence="1 2" key="1">
    <citation type="journal article" date="2016" name="ISME J.">
        <title>Chasing the elusive Euryarchaeota class WSA2: genomes reveal a uniquely fastidious methyl-reducing methanogen.</title>
        <authorList>
            <person name="Nobu M.K."/>
            <person name="Narihiro T."/>
            <person name="Kuroda K."/>
            <person name="Mei R."/>
            <person name="Liu W.T."/>
        </authorList>
    </citation>
    <scope>NUCLEOTIDE SEQUENCE [LARGE SCALE GENOMIC DNA]</scope>
    <source>
        <strain evidence="1">U1lsi0528_Bin089</strain>
    </source>
</reference>
<dbReference type="EMBL" id="LNGD01000081">
    <property type="protein sequence ID" value="KYC50428.1"/>
    <property type="molecule type" value="Genomic_DNA"/>
</dbReference>
<proteinExistence type="predicted"/>
<comment type="caution">
    <text evidence="1">The sequence shown here is derived from an EMBL/GenBank/DDBJ whole genome shotgun (WGS) entry which is preliminary data.</text>
</comment>
<gene>
    <name evidence="1" type="ORF">AMQ74_01257</name>
</gene>
<organism evidence="1 2">
    <name type="scientific">Candidatus Methanofastidiosum methylothiophilum</name>
    <dbReference type="NCBI Taxonomy" id="1705564"/>
    <lineage>
        <taxon>Archaea</taxon>
        <taxon>Methanobacteriati</taxon>
        <taxon>Methanobacteriota</taxon>
        <taxon>Stenosarchaea group</taxon>
        <taxon>Candidatus Methanofastidiosia</taxon>
        <taxon>Candidatus Methanofastidiosales</taxon>
        <taxon>Candidatus Methanofastidiosaceae</taxon>
        <taxon>Candidatus Methanofastidiosum</taxon>
    </lineage>
</organism>
<dbReference type="AlphaFoldDB" id="A0A150IZV5"/>
<sequence length="147" mass="17090">MYDAIKSKPDMIILDDPISSFDKNKKYAIIDMLFRKEKFLKGKTVLMLTHDFDPIVDMMLVHTDRFEAPFATFLENNNGLLSEKVILKENIKTFIDICNDNICASTSTLNKLVYLRRLYEITKKKYHGISIAFKYISQEGSTRDTFS</sequence>
<dbReference type="PATRIC" id="fig|1705564.3.peg.1311"/>
<dbReference type="Gene3D" id="3.40.50.300">
    <property type="entry name" value="P-loop containing nucleotide triphosphate hydrolases"/>
    <property type="match status" value="1"/>
</dbReference>
<protein>
    <submittedName>
        <fullName evidence="1">Uncharacterized protein</fullName>
    </submittedName>
</protein>